<organism evidence="1 2">
    <name type="scientific">candidate division WWE3 bacterium CG23_combo_of_CG06-09_8_20_14_all_40_14</name>
    <dbReference type="NCBI Taxonomy" id="1975095"/>
    <lineage>
        <taxon>Bacteria</taxon>
        <taxon>Katanobacteria</taxon>
    </lineage>
</organism>
<dbReference type="AlphaFoldDB" id="A0A2G9XCN7"/>
<reference evidence="1 2" key="1">
    <citation type="submission" date="2017-09" db="EMBL/GenBank/DDBJ databases">
        <title>Depth-based differentiation of microbial function through sediment-hosted aquifers and enrichment of novel symbionts in the deep terrestrial subsurface.</title>
        <authorList>
            <person name="Probst A.J."/>
            <person name="Ladd B."/>
            <person name="Jarett J.K."/>
            <person name="Geller-Mcgrath D.E."/>
            <person name="Sieber C.M."/>
            <person name="Emerson J.B."/>
            <person name="Anantharaman K."/>
            <person name="Thomas B.C."/>
            <person name="Malmstrom R."/>
            <person name="Stieglmeier M."/>
            <person name="Klingl A."/>
            <person name="Woyke T."/>
            <person name="Ryan C.M."/>
            <person name="Banfield J.F."/>
        </authorList>
    </citation>
    <scope>NUCLEOTIDE SEQUENCE [LARGE SCALE GENOMIC DNA]</scope>
    <source>
        <strain evidence="1">CG23_combo_of_CG06-09_8_20_14_all_40_14</strain>
    </source>
</reference>
<dbReference type="Proteomes" id="UP000231388">
    <property type="component" value="Unassembled WGS sequence"/>
</dbReference>
<evidence type="ECO:0000313" key="1">
    <source>
        <dbReference type="EMBL" id="PIP04729.1"/>
    </source>
</evidence>
<evidence type="ECO:0000313" key="2">
    <source>
        <dbReference type="Proteomes" id="UP000231388"/>
    </source>
</evidence>
<gene>
    <name evidence="1" type="ORF">COX53_00795</name>
</gene>
<comment type="caution">
    <text evidence="1">The sequence shown here is derived from an EMBL/GenBank/DDBJ whole genome shotgun (WGS) entry which is preliminary data.</text>
</comment>
<protein>
    <submittedName>
        <fullName evidence="1">Uncharacterized protein</fullName>
    </submittedName>
</protein>
<name>A0A2G9XCN7_UNCKA</name>
<accession>A0A2G9XCN7</accession>
<proteinExistence type="predicted"/>
<sequence length="83" mass="9079">MKELGGFLFAKVCRQDPPYVLGARVTIHDYGHESTVGFFVIASNLRRSNLSEIASPLLKLWVAMTGNALSHSFAMTGQALDPQ</sequence>
<dbReference type="EMBL" id="PCQY01000011">
    <property type="protein sequence ID" value="PIP04729.1"/>
    <property type="molecule type" value="Genomic_DNA"/>
</dbReference>